<evidence type="ECO:0000313" key="4">
    <source>
        <dbReference type="Proteomes" id="UP000054270"/>
    </source>
</evidence>
<dbReference type="OMA" id="MFYESAS"/>
<feature type="region of interest" description="Disordered" evidence="1">
    <location>
        <begin position="123"/>
        <end position="173"/>
    </location>
</feature>
<sequence length="1016" mass="110967">MSSFRSHRVVIASLFLPTTAVLGESAPPTPEANAHNDSAASTIPAVAHRLASVAEAGKPLKPSLITAPHNGHTRSASNSGPLKSIVDDLKDKSRFATPSTRSPTTEPSNPFATAKSARFALEPEAPSTPRKHQTTHPDNQPTPRLRRKQSTSRSLSRRARSSNPGPTSPILDESADAWHMEPNPHCNGGLKNAVESVADRMKKKLWVGTLGTPTDTFGDDLRKDIDHRMHLQKSSLPVWIPDGEFQKCYDEFCHQILWPCLHYAVPDAPKSKLSALRASESYADYVSVNKRFADAIIENFQEGDIIWVNDYHLLLLPTLLRQSPKIPPTTPIGFFMHVAFPSSEIFRCLSVRKDLLRGMLGADLVGFQTANYARHWRQTVSRILSFEALPRGIQVPEDQDAGSKGAVRDGVVERGRFVDVGVFPMGIDVRQLHLRKRDPEVAEWVSVLRQRYADMRIIVGRDKLDEIQGVKHKLTAFEYFLDKNPSWQGKVVLIQVALQTSELNEAAAGGVADVVSRVNSRYSTLTYQPVVFLHTQDLTFSQYLALLTVADAFIVTSLREGMALRTHEFVECQEGRFRPLILSEFTGSYSYSGFRSCIAINPWDSRGTADAIEQALTMSDEEARSRWEDLHNHVTTQTAQAFVTSFLNRAVRANTEHTASLDDLTASSAAILGPSQLVPKYKHSQKRLVLVDFEGTLWRRDLTKEGVHAFATSGVKLPAEVENAVAVLGKLADDRRNEVWLLSGLQVKGVLEAVAERVPKVGIVAENGCFIKTRAVASGTNASAKAYGGEWINMVSNFNLTWKSACLEILNYFGERTPGSFIEERGASMVWRFWTGEGTDHPDRQWAQRQAAEAQNHIFDSLGERYGLRIIPGRNSFLVLPNNVSRSTAVGAILHPGGPARPHLGSRLASSASDVGLGGSFSPAAEEGPSFAGGSYAGGGGGYGAMGSGDSGGGAHETDFLLAVSSDEKLLRRLNEFDGAETASTSGKGTDAKWRVESEDVVGVLRALPGPVGGVN</sequence>
<name>A0A0D2PD50_HYPSF</name>
<dbReference type="STRING" id="945553.A0A0D2PD50"/>
<dbReference type="InterPro" id="IPR003337">
    <property type="entry name" value="Trehalose_PPase"/>
</dbReference>
<dbReference type="GO" id="GO:0004805">
    <property type="term" value="F:trehalose-phosphatase activity"/>
    <property type="evidence" value="ECO:0007669"/>
    <property type="project" value="TreeGrafter"/>
</dbReference>
<feature type="compositionally biased region" description="Basic residues" evidence="1">
    <location>
        <begin position="144"/>
        <end position="160"/>
    </location>
</feature>
<evidence type="ECO:0000256" key="1">
    <source>
        <dbReference type="SAM" id="MobiDB-lite"/>
    </source>
</evidence>
<gene>
    <name evidence="3" type="ORF">HYPSUDRAFT_63768</name>
</gene>
<dbReference type="Pfam" id="PF02358">
    <property type="entry name" value="Trehalose_PPase"/>
    <property type="match status" value="1"/>
</dbReference>
<dbReference type="GO" id="GO:0003825">
    <property type="term" value="F:alpha,alpha-trehalose-phosphate synthase (UDP-forming) activity"/>
    <property type="evidence" value="ECO:0007669"/>
    <property type="project" value="TreeGrafter"/>
</dbReference>
<dbReference type="Pfam" id="PF00982">
    <property type="entry name" value="Glyco_transf_20"/>
    <property type="match status" value="1"/>
</dbReference>
<keyword evidence="2" id="KW-0732">Signal</keyword>
<reference evidence="4" key="1">
    <citation type="submission" date="2014-04" db="EMBL/GenBank/DDBJ databases">
        <title>Evolutionary Origins and Diversification of the Mycorrhizal Mutualists.</title>
        <authorList>
            <consortium name="DOE Joint Genome Institute"/>
            <consortium name="Mycorrhizal Genomics Consortium"/>
            <person name="Kohler A."/>
            <person name="Kuo A."/>
            <person name="Nagy L.G."/>
            <person name="Floudas D."/>
            <person name="Copeland A."/>
            <person name="Barry K.W."/>
            <person name="Cichocki N."/>
            <person name="Veneault-Fourrey C."/>
            <person name="LaButti K."/>
            <person name="Lindquist E.A."/>
            <person name="Lipzen A."/>
            <person name="Lundell T."/>
            <person name="Morin E."/>
            <person name="Murat C."/>
            <person name="Riley R."/>
            <person name="Ohm R."/>
            <person name="Sun H."/>
            <person name="Tunlid A."/>
            <person name="Henrissat B."/>
            <person name="Grigoriev I.V."/>
            <person name="Hibbett D.S."/>
            <person name="Martin F."/>
        </authorList>
    </citation>
    <scope>NUCLEOTIDE SEQUENCE [LARGE SCALE GENOMIC DNA]</scope>
    <source>
        <strain evidence="4">FD-334 SS-4</strain>
    </source>
</reference>
<organism evidence="3 4">
    <name type="scientific">Hypholoma sublateritium (strain FD-334 SS-4)</name>
    <dbReference type="NCBI Taxonomy" id="945553"/>
    <lineage>
        <taxon>Eukaryota</taxon>
        <taxon>Fungi</taxon>
        <taxon>Dikarya</taxon>
        <taxon>Basidiomycota</taxon>
        <taxon>Agaricomycotina</taxon>
        <taxon>Agaricomycetes</taxon>
        <taxon>Agaricomycetidae</taxon>
        <taxon>Agaricales</taxon>
        <taxon>Agaricineae</taxon>
        <taxon>Strophariaceae</taxon>
        <taxon>Hypholoma</taxon>
    </lineage>
</organism>
<proteinExistence type="predicted"/>
<feature type="region of interest" description="Disordered" evidence="1">
    <location>
        <begin position="61"/>
        <end position="85"/>
    </location>
</feature>
<dbReference type="InterPro" id="IPR036412">
    <property type="entry name" value="HAD-like_sf"/>
</dbReference>
<dbReference type="AlphaFoldDB" id="A0A0D2PD50"/>
<protein>
    <submittedName>
        <fullName evidence="3">Glycosyltransferase family 20 protein</fullName>
    </submittedName>
</protein>
<keyword evidence="3" id="KW-0808">Transferase</keyword>
<dbReference type="Proteomes" id="UP000054270">
    <property type="component" value="Unassembled WGS sequence"/>
</dbReference>
<evidence type="ECO:0000313" key="3">
    <source>
        <dbReference type="EMBL" id="KJA26501.1"/>
    </source>
</evidence>
<dbReference type="SUPFAM" id="SSF56784">
    <property type="entry name" value="HAD-like"/>
    <property type="match status" value="1"/>
</dbReference>
<dbReference type="OrthoDB" id="755951at2759"/>
<dbReference type="CDD" id="cd03788">
    <property type="entry name" value="GT20_TPS"/>
    <property type="match status" value="1"/>
</dbReference>
<evidence type="ECO:0000256" key="2">
    <source>
        <dbReference type="SAM" id="SignalP"/>
    </source>
</evidence>
<dbReference type="FunFam" id="3.40.50.2000:FF:000036">
    <property type="entry name" value="Alpha,alpha-trehalose-phosphate synthase subunit Tps2"/>
    <property type="match status" value="1"/>
</dbReference>
<dbReference type="EMBL" id="KN817527">
    <property type="protein sequence ID" value="KJA26501.1"/>
    <property type="molecule type" value="Genomic_DNA"/>
</dbReference>
<accession>A0A0D2PD50</accession>
<dbReference type="PANTHER" id="PTHR10788:SF15">
    <property type="entry name" value="TREHALOSE SYNTHASE COMPLEX REGULATORY SUBUNIT TPS3-RELATED"/>
    <property type="match status" value="1"/>
</dbReference>
<dbReference type="InterPro" id="IPR001830">
    <property type="entry name" value="Glyco_trans_20"/>
</dbReference>
<feature type="chain" id="PRO_5002265793" evidence="2">
    <location>
        <begin position="24"/>
        <end position="1016"/>
    </location>
</feature>
<dbReference type="GO" id="GO:0005829">
    <property type="term" value="C:cytosol"/>
    <property type="evidence" value="ECO:0007669"/>
    <property type="project" value="TreeGrafter"/>
</dbReference>
<dbReference type="Gene3D" id="3.40.50.2000">
    <property type="entry name" value="Glycogen Phosphorylase B"/>
    <property type="match status" value="2"/>
</dbReference>
<dbReference type="PANTHER" id="PTHR10788">
    <property type="entry name" value="TREHALOSE-6-PHOSPHATE SYNTHASE"/>
    <property type="match status" value="1"/>
</dbReference>
<keyword evidence="4" id="KW-1185">Reference proteome</keyword>
<dbReference type="GO" id="GO:0005992">
    <property type="term" value="P:trehalose biosynthetic process"/>
    <property type="evidence" value="ECO:0007669"/>
    <property type="project" value="InterPro"/>
</dbReference>
<dbReference type="SUPFAM" id="SSF53756">
    <property type="entry name" value="UDP-Glycosyltransferase/glycogen phosphorylase"/>
    <property type="match status" value="1"/>
</dbReference>
<dbReference type="GO" id="GO:0005946">
    <property type="term" value="C:alpha,alpha-trehalose-phosphate synthase complex (UDP-forming)"/>
    <property type="evidence" value="ECO:0007669"/>
    <property type="project" value="TreeGrafter"/>
</dbReference>
<feature type="signal peptide" evidence="2">
    <location>
        <begin position="1"/>
        <end position="23"/>
    </location>
</feature>